<dbReference type="PROSITE" id="PS00941">
    <property type="entry name" value="CARBOXYLESTERASE_B_2"/>
    <property type="match status" value="1"/>
</dbReference>
<proteinExistence type="predicted"/>
<dbReference type="Gene3D" id="3.40.50.1820">
    <property type="entry name" value="alpha/beta hydrolase"/>
    <property type="match status" value="1"/>
</dbReference>
<name>A0A1Y2DPX2_9PEZI</name>
<evidence type="ECO:0000256" key="1">
    <source>
        <dbReference type="SAM" id="SignalP"/>
    </source>
</evidence>
<evidence type="ECO:0000259" key="2">
    <source>
        <dbReference type="Pfam" id="PF00135"/>
    </source>
</evidence>
<keyword evidence="3" id="KW-0378">Hydrolase</keyword>
<evidence type="ECO:0000313" key="4">
    <source>
        <dbReference type="Proteomes" id="UP000193689"/>
    </source>
</evidence>
<dbReference type="Proteomes" id="UP000193689">
    <property type="component" value="Unassembled WGS sequence"/>
</dbReference>
<comment type="caution">
    <text evidence="3">The sequence shown here is derived from an EMBL/GenBank/DDBJ whole genome shotgun (WGS) entry which is preliminary data.</text>
</comment>
<keyword evidence="1" id="KW-0732">Signal</keyword>
<dbReference type="InterPro" id="IPR002018">
    <property type="entry name" value="CarbesteraseB"/>
</dbReference>
<dbReference type="GO" id="GO:0016787">
    <property type="term" value="F:hydrolase activity"/>
    <property type="evidence" value="ECO:0007669"/>
    <property type="project" value="UniProtKB-KW"/>
</dbReference>
<accession>A0A1Y2DPX2</accession>
<dbReference type="STRING" id="1141098.A0A1Y2DPX2"/>
<dbReference type="PANTHER" id="PTHR11559">
    <property type="entry name" value="CARBOXYLESTERASE"/>
    <property type="match status" value="1"/>
</dbReference>
<dbReference type="EMBL" id="MCFJ01000010">
    <property type="protein sequence ID" value="ORY61343.1"/>
    <property type="molecule type" value="Genomic_DNA"/>
</dbReference>
<dbReference type="InterPro" id="IPR029058">
    <property type="entry name" value="AB_hydrolase_fold"/>
</dbReference>
<feature type="domain" description="Carboxylesterase type B" evidence="2">
    <location>
        <begin position="30"/>
        <end position="521"/>
    </location>
</feature>
<keyword evidence="4" id="KW-1185">Reference proteome</keyword>
<organism evidence="3 4">
    <name type="scientific">Pseudomassariella vexata</name>
    <dbReference type="NCBI Taxonomy" id="1141098"/>
    <lineage>
        <taxon>Eukaryota</taxon>
        <taxon>Fungi</taxon>
        <taxon>Dikarya</taxon>
        <taxon>Ascomycota</taxon>
        <taxon>Pezizomycotina</taxon>
        <taxon>Sordariomycetes</taxon>
        <taxon>Xylariomycetidae</taxon>
        <taxon>Amphisphaeriales</taxon>
        <taxon>Pseudomassariaceae</taxon>
        <taxon>Pseudomassariella</taxon>
    </lineage>
</organism>
<reference evidence="3 4" key="1">
    <citation type="submission" date="2016-07" db="EMBL/GenBank/DDBJ databases">
        <title>Pervasive Adenine N6-methylation of Active Genes in Fungi.</title>
        <authorList>
            <consortium name="DOE Joint Genome Institute"/>
            <person name="Mondo S.J."/>
            <person name="Dannebaum R.O."/>
            <person name="Kuo R.C."/>
            <person name="Labutti K."/>
            <person name="Haridas S."/>
            <person name="Kuo A."/>
            <person name="Salamov A."/>
            <person name="Ahrendt S.R."/>
            <person name="Lipzen A."/>
            <person name="Sullivan W."/>
            <person name="Andreopoulos W.B."/>
            <person name="Clum A."/>
            <person name="Lindquist E."/>
            <person name="Daum C."/>
            <person name="Ramamoorthy G.K."/>
            <person name="Gryganskyi A."/>
            <person name="Culley D."/>
            <person name="Magnuson J.K."/>
            <person name="James T.Y."/>
            <person name="O'Malley M.A."/>
            <person name="Stajich J.E."/>
            <person name="Spatafora J.W."/>
            <person name="Visel A."/>
            <person name="Grigoriev I.V."/>
        </authorList>
    </citation>
    <scope>NUCLEOTIDE SEQUENCE [LARGE SCALE GENOMIC DNA]</scope>
    <source>
        <strain evidence="3 4">CBS 129021</strain>
    </source>
</reference>
<protein>
    <submittedName>
        <fullName evidence="3">Alpha/Beta hydrolase protein</fullName>
    </submittedName>
</protein>
<dbReference type="SUPFAM" id="SSF53474">
    <property type="entry name" value="alpha/beta-Hydrolases"/>
    <property type="match status" value="1"/>
</dbReference>
<dbReference type="InterPro" id="IPR050309">
    <property type="entry name" value="Type-B_Carboxylest/Lipase"/>
</dbReference>
<feature type="signal peptide" evidence="1">
    <location>
        <begin position="1"/>
        <end position="22"/>
    </location>
</feature>
<gene>
    <name evidence="3" type="ORF">BCR38DRAFT_494496</name>
</gene>
<evidence type="ECO:0000313" key="3">
    <source>
        <dbReference type="EMBL" id="ORY61343.1"/>
    </source>
</evidence>
<sequence length="593" mass="63569">MFNLQLLASALLIFAAARRASAVDSLVDLGYTQLQGTPEEIGVTQWLGVRFAAAPVGDLRFAAPIDPPATTEVVQATEFQPICLPRAASDFTMQPNKRFTVDEDCLFVNIFAPTNATADSKLPVMYFIQGGGFQSLSNANFNASELAAFGNMIVVQTNYRVGPFGFLQSQEVINNGSLNNGLKDQIQGLKWLKTNIAAFGGNPEQMVAVGDSSGATSISLLMMALRNDTSLIKGAIMESVSVATIRILEQGQEQYACLVNASGCAESDDTLACMRALPASSLQTEECQFNPHIDGELIEEASVTAFAKGNFLKIPTIVGSCTDEGTKNVAKTTNTTEDALTFFNNQASQSLSNASLDLLAETYLNPDPPAPIFDDAGALWRPLANGMGDIRAHCVSAQLQNDIVAASSTTAPTYNYRYAVIDQEQEELGFGAYHTVELNGVFGPNNTDGAPPKSYFTTNAAIVPVTMAYWASFVATLDPNTLRLAGSPEWTPWTGNGDGQRERLRFQTNNTAMEQMNTTQALNCEMVKPMIVAIERPPSSSDPLVELSKPVTSNSTNAEPVAAEMVLTKCIIMQTEVGPGIRAGTNTENGFYG</sequence>
<dbReference type="OrthoDB" id="408631at2759"/>
<dbReference type="Pfam" id="PF00135">
    <property type="entry name" value="COesterase"/>
    <property type="match status" value="1"/>
</dbReference>
<feature type="chain" id="PRO_5013277007" evidence="1">
    <location>
        <begin position="23"/>
        <end position="593"/>
    </location>
</feature>
<dbReference type="InParanoid" id="A0A1Y2DPX2"/>
<dbReference type="AlphaFoldDB" id="A0A1Y2DPX2"/>
<dbReference type="InterPro" id="IPR019819">
    <property type="entry name" value="Carboxylesterase_B_CS"/>
</dbReference>
<dbReference type="RefSeq" id="XP_040713420.1">
    <property type="nucleotide sequence ID" value="XM_040864726.1"/>
</dbReference>
<dbReference type="GeneID" id="63780938"/>